<dbReference type="Pfam" id="PF10531">
    <property type="entry name" value="SLBB"/>
    <property type="match status" value="1"/>
</dbReference>
<evidence type="ECO:0000313" key="5">
    <source>
        <dbReference type="EMBL" id="SVB79002.1"/>
    </source>
</evidence>
<keyword evidence="1" id="KW-0479">Metal-binding</keyword>
<dbReference type="InterPro" id="IPR037207">
    <property type="entry name" value="Nuop51_4Fe4S-bd_sf"/>
</dbReference>
<dbReference type="GO" id="GO:0008137">
    <property type="term" value="F:NADH dehydrogenase (ubiquinone) activity"/>
    <property type="evidence" value="ECO:0007669"/>
    <property type="project" value="InterPro"/>
</dbReference>
<dbReference type="AlphaFoldDB" id="A0A382GVU0"/>
<dbReference type="InterPro" id="IPR019575">
    <property type="entry name" value="Nuop51_4Fe4S-bd"/>
</dbReference>
<evidence type="ECO:0000256" key="2">
    <source>
        <dbReference type="ARBA" id="ARBA00023004"/>
    </source>
</evidence>
<dbReference type="Pfam" id="PF10589">
    <property type="entry name" value="NADH_4Fe-4S"/>
    <property type="match status" value="1"/>
</dbReference>
<dbReference type="Gene3D" id="3.10.20.600">
    <property type="match status" value="1"/>
</dbReference>
<keyword evidence="3" id="KW-0411">Iron-sulfur</keyword>
<dbReference type="GO" id="GO:0010181">
    <property type="term" value="F:FMN binding"/>
    <property type="evidence" value="ECO:0007669"/>
    <property type="project" value="InterPro"/>
</dbReference>
<gene>
    <name evidence="5" type="ORF">METZ01_LOCUS231856</name>
</gene>
<dbReference type="SUPFAM" id="SSF142984">
    <property type="entry name" value="Nqo1 middle domain-like"/>
    <property type="match status" value="1"/>
</dbReference>
<sequence>QSSGTRLFCLSGRVALPGLYEFEFGATLGEILDAAGGFSGPGNLKTVLLGGAAGSFVTQESIDLPLTFEDTRDAGVALGSGVIMVFSDTDELTKTVLRIAEFFRDESCGQCVPCRVGTVRQEELLIRIADKNSVDADISLFDDLAAVMSDASICGLGHTASSAVRSALNLGLLETQ</sequence>
<feature type="non-terminal residue" evidence="5">
    <location>
        <position position="1"/>
    </location>
</feature>
<dbReference type="GO" id="GO:0051539">
    <property type="term" value="F:4 iron, 4 sulfur cluster binding"/>
    <property type="evidence" value="ECO:0007669"/>
    <property type="project" value="InterPro"/>
</dbReference>
<dbReference type="Gene3D" id="1.20.1440.230">
    <property type="entry name" value="NADH-ubiquinone oxidoreductase 51kDa subunit, iron-sulphur binding domain"/>
    <property type="match status" value="1"/>
</dbReference>
<dbReference type="GO" id="GO:0046872">
    <property type="term" value="F:metal ion binding"/>
    <property type="evidence" value="ECO:0007669"/>
    <property type="project" value="UniProtKB-KW"/>
</dbReference>
<reference evidence="5" key="1">
    <citation type="submission" date="2018-05" db="EMBL/GenBank/DDBJ databases">
        <authorList>
            <person name="Lanie J.A."/>
            <person name="Ng W.-L."/>
            <person name="Kazmierczak K.M."/>
            <person name="Andrzejewski T.M."/>
            <person name="Davidsen T.M."/>
            <person name="Wayne K.J."/>
            <person name="Tettelin H."/>
            <person name="Glass J.I."/>
            <person name="Rusch D."/>
            <person name="Podicherti R."/>
            <person name="Tsui H.-C.T."/>
            <person name="Winkler M.E."/>
        </authorList>
    </citation>
    <scope>NUCLEOTIDE SEQUENCE</scope>
</reference>
<evidence type="ECO:0000256" key="3">
    <source>
        <dbReference type="ARBA" id="ARBA00023014"/>
    </source>
</evidence>
<dbReference type="PROSITE" id="PS00645">
    <property type="entry name" value="COMPLEX1_51K_2"/>
    <property type="match status" value="1"/>
</dbReference>
<dbReference type="PANTHER" id="PTHR43578">
    <property type="entry name" value="NADH-QUINONE OXIDOREDUCTASE SUBUNIT F"/>
    <property type="match status" value="1"/>
</dbReference>
<dbReference type="SUPFAM" id="SSF140490">
    <property type="entry name" value="Nqo1C-terminal domain-like"/>
    <property type="match status" value="1"/>
</dbReference>
<name>A0A382GVU0_9ZZZZ</name>
<feature type="domain" description="NADH-ubiquinone oxidoreductase 51kDa subunit iron-sulphur binding" evidence="4">
    <location>
        <begin position="93"/>
        <end position="138"/>
    </location>
</feature>
<evidence type="ECO:0000259" key="4">
    <source>
        <dbReference type="SMART" id="SM00928"/>
    </source>
</evidence>
<proteinExistence type="predicted"/>
<keyword evidence="2" id="KW-0408">Iron</keyword>
<organism evidence="5">
    <name type="scientific">marine metagenome</name>
    <dbReference type="NCBI Taxonomy" id="408172"/>
    <lineage>
        <taxon>unclassified sequences</taxon>
        <taxon>metagenomes</taxon>
        <taxon>ecological metagenomes</taxon>
    </lineage>
</organism>
<dbReference type="InterPro" id="IPR019554">
    <property type="entry name" value="Soluble_ligand-bd"/>
</dbReference>
<dbReference type="InterPro" id="IPR001949">
    <property type="entry name" value="NADH-UbQ_OxRdtase_51kDa_CS"/>
</dbReference>
<accession>A0A382GVU0</accession>
<evidence type="ECO:0000256" key="1">
    <source>
        <dbReference type="ARBA" id="ARBA00022723"/>
    </source>
</evidence>
<dbReference type="PANTHER" id="PTHR43578:SF3">
    <property type="entry name" value="NADH-QUINONE OXIDOREDUCTASE SUBUNIT F"/>
    <property type="match status" value="1"/>
</dbReference>
<dbReference type="SMART" id="SM00928">
    <property type="entry name" value="NADH_4Fe-4S"/>
    <property type="match status" value="1"/>
</dbReference>
<protein>
    <recommendedName>
        <fullName evidence="4">NADH-ubiquinone oxidoreductase 51kDa subunit iron-sulphur binding domain-containing protein</fullName>
    </recommendedName>
</protein>
<dbReference type="EMBL" id="UINC01057633">
    <property type="protein sequence ID" value="SVB79002.1"/>
    <property type="molecule type" value="Genomic_DNA"/>
</dbReference>